<dbReference type="InterPro" id="IPR050333">
    <property type="entry name" value="SLRP"/>
</dbReference>
<dbReference type="OrthoDB" id="10102795at2759"/>
<dbReference type="InterPro" id="IPR003591">
    <property type="entry name" value="Leu-rich_rpt_typical-subtyp"/>
</dbReference>
<evidence type="ECO:0000256" key="2">
    <source>
        <dbReference type="ARBA" id="ARBA00022737"/>
    </source>
</evidence>
<keyword evidence="1" id="KW-0433">Leucine-rich repeat</keyword>
<reference evidence="5" key="1">
    <citation type="submission" date="2025-08" db="UniProtKB">
        <authorList>
            <consortium name="RefSeq"/>
        </authorList>
    </citation>
    <scope>IDENTIFICATION</scope>
    <source>
        <tissue evidence="5">Gonad</tissue>
    </source>
</reference>
<dbReference type="KEGG" id="bbel:109486990"/>
<sequence length="530" mass="58367">MFKVAPMIVTVLAIVVGCLGLDPACFPGCKYTDQWTDCVPFRKSHGLGLRTRGTCVLCPAELQSQPAGSGRNSSRPTALCLPPKSTVAVRGFTFGVLSSQKLRFPPSLKIHTLALVECGITDLEQDTLAAFPTLKSLQLDSNNLTHVKRAWFDGLKSPKLLWILTFSHNDISSMDSACFQKLTSLSTLLLDNNALQSVEPSWFHNLNLAHLSLRSNSIKSIHPQAFKSLEKLIKLDLSRNELTCVSPETMSRLKLTKLALGGNRLLILGNSAHLVLTWRLDYSYYLFSGVRVAVRVNQLLFCITKGPKLAQYHVHTHYNTSHLRPSDQEHISLCYQLGKKRKFTTTNQYALPFVVMSVSTETEKHDSNITHLCTQAWEASSDVKVALGGDTALQIVPMGLDSLSQTFAVVVSDIIADSANRSMSYTDVHGTNISTFGHEEMINVTCHVDARGETYRHVFTAPVSATPNGTVCVEKTTKTVPSTPGDITEKMTQQSTTKPITLATASLVLDHSHRYIHGRGKQTLDRMACV</sequence>
<keyword evidence="2" id="KW-0677">Repeat</keyword>
<dbReference type="PROSITE" id="PS51257">
    <property type="entry name" value="PROKAR_LIPOPROTEIN"/>
    <property type="match status" value="1"/>
</dbReference>
<dbReference type="AlphaFoldDB" id="A0A6P5AWS1"/>
<proteinExistence type="predicted"/>
<gene>
    <name evidence="5" type="primary">LOC109486990</name>
</gene>
<feature type="chain" id="PRO_5028204734" evidence="3">
    <location>
        <begin position="21"/>
        <end position="530"/>
    </location>
</feature>
<dbReference type="Gene3D" id="3.80.10.10">
    <property type="entry name" value="Ribonuclease Inhibitor"/>
    <property type="match status" value="1"/>
</dbReference>
<dbReference type="InterPro" id="IPR032675">
    <property type="entry name" value="LRR_dom_sf"/>
</dbReference>
<dbReference type="InterPro" id="IPR001611">
    <property type="entry name" value="Leu-rich_rpt"/>
</dbReference>
<dbReference type="RefSeq" id="XP_019646466.1">
    <property type="nucleotide sequence ID" value="XM_019790907.1"/>
</dbReference>
<dbReference type="PROSITE" id="PS51450">
    <property type="entry name" value="LRR"/>
    <property type="match status" value="1"/>
</dbReference>
<dbReference type="Proteomes" id="UP000515135">
    <property type="component" value="Unplaced"/>
</dbReference>
<name>A0A6P5AWS1_BRABE</name>
<evidence type="ECO:0000256" key="3">
    <source>
        <dbReference type="SAM" id="SignalP"/>
    </source>
</evidence>
<evidence type="ECO:0000256" key="1">
    <source>
        <dbReference type="ARBA" id="ARBA00022614"/>
    </source>
</evidence>
<protein>
    <submittedName>
        <fullName evidence="5">Uncharacterized protein LOC109486990</fullName>
    </submittedName>
</protein>
<dbReference type="SUPFAM" id="SSF52058">
    <property type="entry name" value="L domain-like"/>
    <property type="match status" value="1"/>
</dbReference>
<dbReference type="PANTHER" id="PTHR45712:SF22">
    <property type="entry name" value="INSULIN-LIKE GROWTH FACTOR-BINDING PROTEIN COMPLEX ACID LABILE SUBUNIT"/>
    <property type="match status" value="1"/>
</dbReference>
<keyword evidence="4" id="KW-1185">Reference proteome</keyword>
<evidence type="ECO:0000313" key="5">
    <source>
        <dbReference type="RefSeq" id="XP_019646466.1"/>
    </source>
</evidence>
<feature type="signal peptide" evidence="3">
    <location>
        <begin position="1"/>
        <end position="20"/>
    </location>
</feature>
<keyword evidence="3" id="KW-0732">Signal</keyword>
<accession>A0A6P5AWS1</accession>
<evidence type="ECO:0000313" key="4">
    <source>
        <dbReference type="Proteomes" id="UP000515135"/>
    </source>
</evidence>
<dbReference type="GeneID" id="109486990"/>
<dbReference type="PANTHER" id="PTHR45712">
    <property type="entry name" value="AGAP008170-PA"/>
    <property type="match status" value="1"/>
</dbReference>
<dbReference type="Pfam" id="PF13855">
    <property type="entry name" value="LRR_8"/>
    <property type="match status" value="2"/>
</dbReference>
<dbReference type="SMART" id="SM00369">
    <property type="entry name" value="LRR_TYP"/>
    <property type="match status" value="4"/>
</dbReference>
<organism evidence="4 5">
    <name type="scientific">Branchiostoma belcheri</name>
    <name type="common">Amphioxus</name>
    <dbReference type="NCBI Taxonomy" id="7741"/>
    <lineage>
        <taxon>Eukaryota</taxon>
        <taxon>Metazoa</taxon>
        <taxon>Chordata</taxon>
        <taxon>Cephalochordata</taxon>
        <taxon>Leptocardii</taxon>
        <taxon>Amphioxiformes</taxon>
        <taxon>Branchiostomatidae</taxon>
        <taxon>Branchiostoma</taxon>
    </lineage>
</organism>